<name>A0A9P7DDZ4_9AGAM</name>
<evidence type="ECO:0000256" key="2">
    <source>
        <dbReference type="SAM" id="SignalP"/>
    </source>
</evidence>
<comment type="caution">
    <text evidence="3">The sequence shown here is derived from an EMBL/GenBank/DDBJ whole genome shotgun (WGS) entry which is preliminary data.</text>
</comment>
<feature type="signal peptide" evidence="2">
    <location>
        <begin position="1"/>
        <end position="19"/>
    </location>
</feature>
<evidence type="ECO:0000313" key="4">
    <source>
        <dbReference type="Proteomes" id="UP000719766"/>
    </source>
</evidence>
<evidence type="ECO:0000313" key="3">
    <source>
        <dbReference type="EMBL" id="KAG1789614.1"/>
    </source>
</evidence>
<dbReference type="GeneID" id="64605339"/>
<proteinExistence type="predicted"/>
<feature type="compositionally biased region" description="Low complexity" evidence="1">
    <location>
        <begin position="66"/>
        <end position="75"/>
    </location>
</feature>
<evidence type="ECO:0000256" key="1">
    <source>
        <dbReference type="SAM" id="MobiDB-lite"/>
    </source>
</evidence>
<dbReference type="RefSeq" id="XP_041156662.1">
    <property type="nucleotide sequence ID" value="XM_041311575.1"/>
</dbReference>
<keyword evidence="4" id="KW-1185">Reference proteome</keyword>
<feature type="region of interest" description="Disordered" evidence="1">
    <location>
        <begin position="52"/>
        <end position="75"/>
    </location>
</feature>
<dbReference type="OrthoDB" id="2671614at2759"/>
<dbReference type="Proteomes" id="UP000719766">
    <property type="component" value="Unassembled WGS sequence"/>
</dbReference>
<protein>
    <submittedName>
        <fullName evidence="3">Uncharacterized protein</fullName>
    </submittedName>
</protein>
<feature type="chain" id="PRO_5040416512" evidence="2">
    <location>
        <begin position="20"/>
        <end position="75"/>
    </location>
</feature>
<accession>A0A9P7DDZ4</accession>
<dbReference type="AlphaFoldDB" id="A0A9P7DDZ4"/>
<sequence length="75" mass="8347">MQLSLIFRTLMFFAAIVAAYSPLDFGTKHTSVAKREGLDFDLTRQLNVRAPDVSHISAPNDPDDPVQPNDPFESN</sequence>
<dbReference type="EMBL" id="JABBWE010000057">
    <property type="protein sequence ID" value="KAG1789614.1"/>
    <property type="molecule type" value="Genomic_DNA"/>
</dbReference>
<reference evidence="3" key="1">
    <citation type="journal article" date="2020" name="New Phytol.">
        <title>Comparative genomics reveals dynamic genome evolution in host specialist ectomycorrhizal fungi.</title>
        <authorList>
            <person name="Lofgren L.A."/>
            <person name="Nguyen N.H."/>
            <person name="Vilgalys R."/>
            <person name="Ruytinx J."/>
            <person name="Liao H.L."/>
            <person name="Branco S."/>
            <person name="Kuo A."/>
            <person name="LaButti K."/>
            <person name="Lipzen A."/>
            <person name="Andreopoulos W."/>
            <person name="Pangilinan J."/>
            <person name="Riley R."/>
            <person name="Hundley H."/>
            <person name="Na H."/>
            <person name="Barry K."/>
            <person name="Grigoriev I.V."/>
            <person name="Stajich J.E."/>
            <person name="Kennedy P.G."/>
        </authorList>
    </citation>
    <scope>NUCLEOTIDE SEQUENCE</scope>
    <source>
        <strain evidence="3">S12</strain>
    </source>
</reference>
<keyword evidence="2" id="KW-0732">Signal</keyword>
<gene>
    <name evidence="3" type="ORF">HD556DRAFT_770781</name>
</gene>
<organism evidence="3 4">
    <name type="scientific">Suillus plorans</name>
    <dbReference type="NCBI Taxonomy" id="116603"/>
    <lineage>
        <taxon>Eukaryota</taxon>
        <taxon>Fungi</taxon>
        <taxon>Dikarya</taxon>
        <taxon>Basidiomycota</taxon>
        <taxon>Agaricomycotina</taxon>
        <taxon>Agaricomycetes</taxon>
        <taxon>Agaricomycetidae</taxon>
        <taxon>Boletales</taxon>
        <taxon>Suillineae</taxon>
        <taxon>Suillaceae</taxon>
        <taxon>Suillus</taxon>
    </lineage>
</organism>